<dbReference type="Pfam" id="PF05052">
    <property type="entry name" value="MerE"/>
    <property type="match status" value="1"/>
</dbReference>
<evidence type="ECO:0000313" key="3">
    <source>
        <dbReference type="Proteomes" id="UP001418804"/>
    </source>
</evidence>
<reference evidence="2 3" key="1">
    <citation type="submission" date="2024-05" db="EMBL/GenBank/DDBJ databases">
        <title>The mechanism of isolation and screening of efficient mineral weathering bacteria priestia aryabhattai c4-10 with weathered biotite.</title>
        <authorList>
            <person name="Yang S."/>
        </authorList>
    </citation>
    <scope>NUCLEOTIDE SEQUENCE [LARGE SCALE GENOMIC DNA]</scope>
    <source>
        <strain evidence="2 3">C4-10</strain>
    </source>
</reference>
<keyword evidence="1" id="KW-0812">Transmembrane</keyword>
<dbReference type="RefSeq" id="WP_254912385.1">
    <property type="nucleotide sequence ID" value="NZ_JACLCN010000043.1"/>
</dbReference>
<gene>
    <name evidence="2" type="primary">merE</name>
    <name evidence="2" type="ORF">ABDD91_26490</name>
</gene>
<accession>A0ABD5L268</accession>
<sequence>MRGETEMKNIIKSSGWFLVALITCPCHLFLLLPLIAGTALGSYFTEFKNVIFIMMGLLFVFALFKGWRKLDPETKEETKKDTTTHDCCSMEKFKS</sequence>
<feature type="transmembrane region" description="Helical" evidence="1">
    <location>
        <begin position="50"/>
        <end position="67"/>
    </location>
</feature>
<keyword evidence="1" id="KW-0472">Membrane</keyword>
<dbReference type="InterPro" id="IPR007746">
    <property type="entry name" value="MerE"/>
</dbReference>
<name>A0ABD5L268_PRIAR</name>
<evidence type="ECO:0000256" key="1">
    <source>
        <dbReference type="SAM" id="Phobius"/>
    </source>
</evidence>
<dbReference type="Proteomes" id="UP001418804">
    <property type="component" value="Unassembled WGS sequence"/>
</dbReference>
<keyword evidence="1" id="KW-1133">Transmembrane helix</keyword>
<dbReference type="GeneID" id="92801534"/>
<organism evidence="2 3">
    <name type="scientific">Priestia aryabhattai</name>
    <name type="common">Bacillus aryabhattai</name>
    <dbReference type="NCBI Taxonomy" id="412384"/>
    <lineage>
        <taxon>Bacteria</taxon>
        <taxon>Bacillati</taxon>
        <taxon>Bacillota</taxon>
        <taxon>Bacilli</taxon>
        <taxon>Bacillales</taxon>
        <taxon>Bacillaceae</taxon>
        <taxon>Priestia</taxon>
    </lineage>
</organism>
<evidence type="ECO:0000313" key="2">
    <source>
        <dbReference type="EMBL" id="MEN3156390.1"/>
    </source>
</evidence>
<comment type="caution">
    <text evidence="2">The sequence shown here is derived from an EMBL/GenBank/DDBJ whole genome shotgun (WGS) entry which is preliminary data.</text>
</comment>
<protein>
    <submittedName>
        <fullName evidence="2">Mercury resistance MerE</fullName>
    </submittedName>
</protein>
<proteinExistence type="predicted"/>
<dbReference type="AlphaFoldDB" id="A0ABD5L268"/>
<dbReference type="EMBL" id="JBDIVD010000002">
    <property type="protein sequence ID" value="MEN3156390.1"/>
    <property type="molecule type" value="Genomic_DNA"/>
</dbReference>
<reference evidence="2 3" key="2">
    <citation type="submission" date="2024-05" db="EMBL/GenBank/DDBJ databases">
        <authorList>
            <person name="Zheng X."/>
        </authorList>
    </citation>
    <scope>NUCLEOTIDE SEQUENCE [LARGE SCALE GENOMIC DNA]</scope>
    <source>
        <strain evidence="2 3">C4-10</strain>
    </source>
</reference>
<feature type="transmembrane region" description="Helical" evidence="1">
    <location>
        <begin position="16"/>
        <end position="44"/>
    </location>
</feature>